<accession>A0AAE3A939</accession>
<dbReference type="Pfam" id="PF13241">
    <property type="entry name" value="NAD_binding_7"/>
    <property type="match status" value="1"/>
</dbReference>
<evidence type="ECO:0000256" key="6">
    <source>
        <dbReference type="ARBA" id="ARBA00047561"/>
    </source>
</evidence>
<keyword evidence="5" id="KW-0627">Porphyrin biosynthesis</keyword>
<comment type="pathway">
    <text evidence="1">Porphyrin-containing compound metabolism; siroheme biosynthesis; sirohydrochlorin from precorrin-2: step 1/1.</text>
</comment>
<dbReference type="SUPFAM" id="SSF51735">
    <property type="entry name" value="NAD(P)-binding Rossmann-fold domains"/>
    <property type="match status" value="1"/>
</dbReference>
<dbReference type="AlphaFoldDB" id="A0AAE3A939"/>
<sequence length="156" mass="17370">MARKFPLFLDISDKKIVVYGAGRIASRRVETLLAFTSSLTVFAPEASEPVQKAWKEGRLSYSQEAYAPDSIPEDAFMVLAATDSAEVNEAIWQECRKKKILVNVCSNREHCDFQFPGVAVNGDLVIGINAGGSDHHLAKTWTDKIRKEVFQDGYDD</sequence>
<dbReference type="PANTHER" id="PTHR35330">
    <property type="entry name" value="SIROHEME BIOSYNTHESIS PROTEIN MET8"/>
    <property type="match status" value="1"/>
</dbReference>
<evidence type="ECO:0000313" key="7">
    <source>
        <dbReference type="EMBL" id="MCC2125756.1"/>
    </source>
</evidence>
<organism evidence="7 8">
    <name type="scientific">Hominiventricola filiformis</name>
    <dbReference type="NCBI Taxonomy" id="2885352"/>
    <lineage>
        <taxon>Bacteria</taxon>
        <taxon>Bacillati</taxon>
        <taxon>Bacillota</taxon>
        <taxon>Clostridia</taxon>
        <taxon>Lachnospirales</taxon>
        <taxon>Lachnospiraceae</taxon>
        <taxon>Hominiventricola</taxon>
    </lineage>
</organism>
<evidence type="ECO:0000313" key="8">
    <source>
        <dbReference type="Proteomes" id="UP001198220"/>
    </source>
</evidence>
<dbReference type="RefSeq" id="WP_308459086.1">
    <property type="nucleotide sequence ID" value="NZ_JAJEPS010000004.1"/>
</dbReference>
<dbReference type="PANTHER" id="PTHR35330:SF1">
    <property type="entry name" value="SIROHEME BIOSYNTHESIS PROTEIN MET8"/>
    <property type="match status" value="1"/>
</dbReference>
<dbReference type="InterPro" id="IPR028161">
    <property type="entry name" value="Met8-like"/>
</dbReference>
<protein>
    <recommendedName>
        <fullName evidence="2">precorrin-2 dehydrogenase</fullName>
        <ecNumber evidence="2">1.3.1.76</ecNumber>
    </recommendedName>
</protein>
<reference evidence="7 8" key="1">
    <citation type="submission" date="2021-10" db="EMBL/GenBank/DDBJ databases">
        <title>Anaerobic single-cell dispensing facilitates the cultivation of human gut bacteria.</title>
        <authorList>
            <person name="Afrizal A."/>
        </authorList>
    </citation>
    <scope>NUCLEOTIDE SEQUENCE [LARGE SCALE GENOMIC DNA]</scope>
    <source>
        <strain evidence="7 8">CLA-AA-H276</strain>
    </source>
</reference>
<dbReference type="EMBL" id="JAJEPS010000004">
    <property type="protein sequence ID" value="MCC2125756.1"/>
    <property type="molecule type" value="Genomic_DNA"/>
</dbReference>
<keyword evidence="4" id="KW-0520">NAD</keyword>
<dbReference type="InterPro" id="IPR006367">
    <property type="entry name" value="Sirohaem_synthase_N"/>
</dbReference>
<comment type="catalytic activity">
    <reaction evidence="6">
        <text>precorrin-2 + NAD(+) = sirohydrochlorin + NADH + 2 H(+)</text>
        <dbReference type="Rhea" id="RHEA:15613"/>
        <dbReference type="ChEBI" id="CHEBI:15378"/>
        <dbReference type="ChEBI" id="CHEBI:57540"/>
        <dbReference type="ChEBI" id="CHEBI:57945"/>
        <dbReference type="ChEBI" id="CHEBI:58351"/>
        <dbReference type="ChEBI" id="CHEBI:58827"/>
        <dbReference type="EC" id="1.3.1.76"/>
    </reaction>
</comment>
<dbReference type="EC" id="1.3.1.76" evidence="2"/>
<dbReference type="Proteomes" id="UP001198220">
    <property type="component" value="Unassembled WGS sequence"/>
</dbReference>
<proteinExistence type="predicted"/>
<evidence type="ECO:0000256" key="5">
    <source>
        <dbReference type="ARBA" id="ARBA00023244"/>
    </source>
</evidence>
<dbReference type="Gene3D" id="3.40.50.720">
    <property type="entry name" value="NAD(P)-binding Rossmann-like Domain"/>
    <property type="match status" value="1"/>
</dbReference>
<evidence type="ECO:0000256" key="1">
    <source>
        <dbReference type="ARBA" id="ARBA00005010"/>
    </source>
</evidence>
<keyword evidence="3" id="KW-0560">Oxidoreductase</keyword>
<evidence type="ECO:0000256" key="2">
    <source>
        <dbReference type="ARBA" id="ARBA00012400"/>
    </source>
</evidence>
<keyword evidence="8" id="KW-1185">Reference proteome</keyword>
<evidence type="ECO:0000256" key="3">
    <source>
        <dbReference type="ARBA" id="ARBA00023002"/>
    </source>
</evidence>
<dbReference type="GO" id="GO:0019354">
    <property type="term" value="P:siroheme biosynthetic process"/>
    <property type="evidence" value="ECO:0007669"/>
    <property type="project" value="InterPro"/>
</dbReference>
<gene>
    <name evidence="7" type="ORF">LKD36_06120</name>
</gene>
<dbReference type="InterPro" id="IPR036291">
    <property type="entry name" value="NAD(P)-bd_dom_sf"/>
</dbReference>
<comment type="caution">
    <text evidence="7">The sequence shown here is derived from an EMBL/GenBank/DDBJ whole genome shotgun (WGS) entry which is preliminary data.</text>
</comment>
<dbReference type="NCBIfam" id="TIGR01470">
    <property type="entry name" value="cysG_Nterm"/>
    <property type="match status" value="1"/>
</dbReference>
<dbReference type="GO" id="GO:0043115">
    <property type="term" value="F:precorrin-2 dehydrogenase activity"/>
    <property type="evidence" value="ECO:0007669"/>
    <property type="project" value="UniProtKB-EC"/>
</dbReference>
<name>A0AAE3A939_9FIRM</name>
<evidence type="ECO:0000256" key="4">
    <source>
        <dbReference type="ARBA" id="ARBA00023027"/>
    </source>
</evidence>
<dbReference type="GO" id="GO:0004325">
    <property type="term" value="F:ferrochelatase activity"/>
    <property type="evidence" value="ECO:0007669"/>
    <property type="project" value="InterPro"/>
</dbReference>